<keyword evidence="2" id="KW-1185">Reference proteome</keyword>
<evidence type="ECO:0000313" key="1">
    <source>
        <dbReference type="EMBL" id="KAJ2979562.1"/>
    </source>
</evidence>
<reference evidence="1" key="1">
    <citation type="submission" date="2022-08" db="EMBL/GenBank/DDBJ databases">
        <title>Genome Sequence of Lecanicillium fungicola.</title>
        <authorList>
            <person name="Buettner E."/>
        </authorList>
    </citation>
    <scope>NUCLEOTIDE SEQUENCE</scope>
    <source>
        <strain evidence="1">Babe33</strain>
    </source>
</reference>
<dbReference type="EMBL" id="JANJQO010000272">
    <property type="protein sequence ID" value="KAJ2979562.1"/>
    <property type="molecule type" value="Genomic_DNA"/>
</dbReference>
<accession>A0ACC1NKV9</accession>
<evidence type="ECO:0000313" key="2">
    <source>
        <dbReference type="Proteomes" id="UP001143910"/>
    </source>
</evidence>
<sequence>MSEPPSKTAVEQPGADSNEVAAQAEIHDDDAYIASRAPRPMGWMYKSHKAFGMEMWYASPKFQLLLISMVCFLCPGMFNALSGLGGGGLDPKHEWVGSNASVALNSTFAVVGFFAGTITNRVGLRPALAFGGLGYCIYSAAFLCFKHTFNVGFVYFAGAFLGACAGILWCAQGAIMMSYPREESKGRYISVFWIIFNFGGVIGSIIPLAQAVHNKASNQASDGVYAAFIVLMALGSVMSFTLCNADRVIREDGTKVILMKNPTWATEIKGLWETMAQNLWILLLFPMFFCSNIFYTYQQNSVNGATFNARTRALNGLLYWLAQIVGAVINGFALDYNGVSRSTRARASFAFLVVISFGIWGGGYAWQKYQPTRAWRNDPNNANADAATLIDWTDGSKFLQPMFLYFFYGMYDAVWQTCIYWYMGALSNSGRTTANMAGFYKGIQSAGAAIFWRLDGIQLEYRVIFGATWGCLSAALLFAAPLVIFRIKDHVTIEEDLKFSDETIEDVLPMDKLAQD</sequence>
<name>A0ACC1NKV9_9HYPO</name>
<protein>
    <submittedName>
        <fullName evidence="1">Uncharacterized protein</fullName>
    </submittedName>
</protein>
<organism evidence="1 2">
    <name type="scientific">Zarea fungicola</name>
    <dbReference type="NCBI Taxonomy" id="93591"/>
    <lineage>
        <taxon>Eukaryota</taxon>
        <taxon>Fungi</taxon>
        <taxon>Dikarya</taxon>
        <taxon>Ascomycota</taxon>
        <taxon>Pezizomycotina</taxon>
        <taxon>Sordariomycetes</taxon>
        <taxon>Hypocreomycetidae</taxon>
        <taxon>Hypocreales</taxon>
        <taxon>Cordycipitaceae</taxon>
        <taxon>Zarea</taxon>
    </lineage>
</organism>
<comment type="caution">
    <text evidence="1">The sequence shown here is derived from an EMBL/GenBank/DDBJ whole genome shotgun (WGS) entry which is preliminary data.</text>
</comment>
<proteinExistence type="predicted"/>
<dbReference type="Proteomes" id="UP001143910">
    <property type="component" value="Unassembled WGS sequence"/>
</dbReference>
<gene>
    <name evidence="1" type="ORF">NQ176_g3178</name>
</gene>